<dbReference type="InterPro" id="IPR035890">
    <property type="entry name" value="Anti-sigma-28_factor_FlgM_sf"/>
</dbReference>
<evidence type="ECO:0000256" key="3">
    <source>
        <dbReference type="ARBA" id="ARBA00022491"/>
    </source>
</evidence>
<dbReference type="InterPro" id="IPR031316">
    <property type="entry name" value="FlgM_C"/>
</dbReference>
<dbReference type="NCBIfam" id="TIGR03824">
    <property type="entry name" value="FlgM_jcvi"/>
    <property type="match status" value="1"/>
</dbReference>
<keyword evidence="9" id="KW-1185">Reference proteome</keyword>
<evidence type="ECO:0000256" key="1">
    <source>
        <dbReference type="ARBA" id="ARBA00005322"/>
    </source>
</evidence>
<comment type="caution">
    <text evidence="8">The sequence shown here is derived from an EMBL/GenBank/DDBJ whole genome shotgun (WGS) entry which is preliminary data.</text>
</comment>
<dbReference type="GO" id="GO:0045892">
    <property type="term" value="P:negative regulation of DNA-templated transcription"/>
    <property type="evidence" value="ECO:0007669"/>
    <property type="project" value="InterPro"/>
</dbReference>
<dbReference type="SUPFAM" id="SSF101498">
    <property type="entry name" value="Anti-sigma factor FlgM"/>
    <property type="match status" value="1"/>
</dbReference>
<comment type="similarity">
    <text evidence="1">Belongs to the FlgM family.</text>
</comment>
<dbReference type="EMBL" id="JAOUSF010000002">
    <property type="protein sequence ID" value="MCU9612987.1"/>
    <property type="molecule type" value="Genomic_DNA"/>
</dbReference>
<keyword evidence="6" id="KW-0804">Transcription</keyword>
<sequence>MKINNFGTSSVNPYQREMQKMESFQTKTGKATDKIEISSEAIKLQQQQPIEPSRQEKIAAIKASVEKGSYDLNPQQIAVSVYNYHVKNK</sequence>
<keyword evidence="5" id="KW-0805">Transcription regulation</keyword>
<keyword evidence="8" id="KW-0969">Cilium</keyword>
<reference evidence="8" key="1">
    <citation type="submission" date="2022-10" db="EMBL/GenBank/DDBJ databases">
        <title>Description of Fervidibacillus gen. nov. in the family Fervidibacillaceae fam. nov. with two species, Fervidibacillus albus sp. nov., and Fervidibacillus halotolerans sp. nov., isolated from tidal flat sediments.</title>
        <authorList>
            <person name="Kwon K.K."/>
            <person name="Yang S.-H."/>
        </authorList>
    </citation>
    <scope>NUCLEOTIDE SEQUENCE</scope>
    <source>
        <strain evidence="8">JCM 19140</strain>
    </source>
</reference>
<keyword evidence="8" id="KW-0282">Flagellum</keyword>
<keyword evidence="4" id="KW-1005">Bacterial flagellum biogenesis</keyword>
<dbReference type="GO" id="GO:0044781">
    <property type="term" value="P:bacterial-type flagellum organization"/>
    <property type="evidence" value="ECO:0007669"/>
    <property type="project" value="UniProtKB-KW"/>
</dbReference>
<protein>
    <recommendedName>
        <fullName evidence="2">Negative regulator of flagellin synthesis</fullName>
    </recommendedName>
</protein>
<evidence type="ECO:0000256" key="2">
    <source>
        <dbReference type="ARBA" id="ARBA00017823"/>
    </source>
</evidence>
<name>A0AAE3LMP7_9BACI</name>
<evidence type="ECO:0000259" key="7">
    <source>
        <dbReference type="Pfam" id="PF04316"/>
    </source>
</evidence>
<gene>
    <name evidence="8" type="primary">flgM</name>
    <name evidence="8" type="ORF">OEV98_05410</name>
</gene>
<feature type="domain" description="Anti-sigma-28 factor FlgM C-terminal" evidence="7">
    <location>
        <begin position="33"/>
        <end position="78"/>
    </location>
</feature>
<organism evidence="8 9">
    <name type="scientific">Perspicuibacillus lycopersici</name>
    <dbReference type="NCBI Taxonomy" id="1325689"/>
    <lineage>
        <taxon>Bacteria</taxon>
        <taxon>Bacillati</taxon>
        <taxon>Bacillota</taxon>
        <taxon>Bacilli</taxon>
        <taxon>Bacillales</taxon>
        <taxon>Bacillaceae</taxon>
        <taxon>Perspicuibacillus</taxon>
    </lineage>
</organism>
<keyword evidence="3" id="KW-0678">Repressor</keyword>
<evidence type="ECO:0000313" key="8">
    <source>
        <dbReference type="EMBL" id="MCU9612987.1"/>
    </source>
</evidence>
<evidence type="ECO:0000256" key="5">
    <source>
        <dbReference type="ARBA" id="ARBA00023015"/>
    </source>
</evidence>
<proteinExistence type="inferred from homology"/>
<accession>A0AAE3LMP7</accession>
<dbReference type="AlphaFoldDB" id="A0AAE3LMP7"/>
<dbReference type="Pfam" id="PF04316">
    <property type="entry name" value="FlgM"/>
    <property type="match status" value="1"/>
</dbReference>
<evidence type="ECO:0000256" key="4">
    <source>
        <dbReference type="ARBA" id="ARBA00022795"/>
    </source>
</evidence>
<evidence type="ECO:0000256" key="6">
    <source>
        <dbReference type="ARBA" id="ARBA00023163"/>
    </source>
</evidence>
<evidence type="ECO:0000313" key="9">
    <source>
        <dbReference type="Proteomes" id="UP001209318"/>
    </source>
</evidence>
<dbReference type="Proteomes" id="UP001209318">
    <property type="component" value="Unassembled WGS sequence"/>
</dbReference>
<keyword evidence="8" id="KW-0966">Cell projection</keyword>
<dbReference type="InterPro" id="IPR007412">
    <property type="entry name" value="FlgM"/>
</dbReference>
<dbReference type="RefSeq" id="WP_263072194.1">
    <property type="nucleotide sequence ID" value="NZ_JAOUSF010000002.1"/>
</dbReference>